<gene>
    <name evidence="2" type="ORF">AVDCRST_MAG37-865</name>
</gene>
<dbReference type="GO" id="GO:0003824">
    <property type="term" value="F:catalytic activity"/>
    <property type="evidence" value="ECO:0007669"/>
    <property type="project" value="UniProtKB-ARBA"/>
</dbReference>
<dbReference type="InterPro" id="IPR029058">
    <property type="entry name" value="AB_hydrolase_fold"/>
</dbReference>
<evidence type="ECO:0000259" key="1">
    <source>
        <dbReference type="Pfam" id="PF12697"/>
    </source>
</evidence>
<sequence length="322" mass="35830">MKLRTAFAGMAGCLVGLSMLNRSLRKVGEPARLADGEERCYNWRGWRLAYRVAGEAGAPPVLLVHGVYAGASSYEFRKNFKELSENFRVYALDLLGCGLSERPRRSYGPEDIAAQVEDFAREEIGGQVYLVASSLSAALVVPAAVRSPRLFKKLVLICPTGLGSLDRSSGSLGDTIYSLFYAPVLGDALYNALVSRRGIRYYLGGMSYHDQEFVTQEIVEDYYQTSHQPGAKHFPAAFVSGKLNFGLSDLWPRVPHKTLIAWGQQARTTPVSQANRFVRLNPRAEMKIFRNAALLPHDERAETFNEEVERFLLKGTKRRAAS</sequence>
<dbReference type="InterPro" id="IPR000073">
    <property type="entry name" value="AB_hydrolase_1"/>
</dbReference>
<dbReference type="EMBL" id="CADCVD010000031">
    <property type="protein sequence ID" value="CAA9434432.1"/>
    <property type="molecule type" value="Genomic_DNA"/>
</dbReference>
<proteinExistence type="predicted"/>
<organism evidence="2">
    <name type="scientific">uncultured Rubrobacteraceae bacterium</name>
    <dbReference type="NCBI Taxonomy" id="349277"/>
    <lineage>
        <taxon>Bacteria</taxon>
        <taxon>Bacillati</taxon>
        <taxon>Actinomycetota</taxon>
        <taxon>Rubrobacteria</taxon>
        <taxon>Rubrobacterales</taxon>
        <taxon>Rubrobacteraceae</taxon>
        <taxon>environmental samples</taxon>
    </lineage>
</organism>
<feature type="domain" description="AB hydrolase-1" evidence="1">
    <location>
        <begin position="61"/>
        <end position="306"/>
    </location>
</feature>
<dbReference type="Gene3D" id="3.40.50.1820">
    <property type="entry name" value="alpha/beta hydrolase"/>
    <property type="match status" value="1"/>
</dbReference>
<dbReference type="PANTHER" id="PTHR46438:SF2">
    <property type="entry name" value="ALPHA_BETA-HYDROLASES SUPERFAMILY PROTEIN"/>
    <property type="match status" value="1"/>
</dbReference>
<name>A0A6J4Q5C4_9ACTN</name>
<dbReference type="SUPFAM" id="SSF53474">
    <property type="entry name" value="alpha/beta-Hydrolases"/>
    <property type="match status" value="1"/>
</dbReference>
<protein>
    <recommendedName>
        <fullName evidence="1">AB hydrolase-1 domain-containing protein</fullName>
    </recommendedName>
</protein>
<dbReference type="PRINTS" id="PR00111">
    <property type="entry name" value="ABHYDROLASE"/>
</dbReference>
<dbReference type="Pfam" id="PF12697">
    <property type="entry name" value="Abhydrolase_6"/>
    <property type="match status" value="1"/>
</dbReference>
<dbReference type="AlphaFoldDB" id="A0A6J4Q5C4"/>
<evidence type="ECO:0000313" key="2">
    <source>
        <dbReference type="EMBL" id="CAA9434432.1"/>
    </source>
</evidence>
<dbReference type="PANTHER" id="PTHR46438">
    <property type="entry name" value="ALPHA/BETA-HYDROLASES SUPERFAMILY PROTEIN"/>
    <property type="match status" value="1"/>
</dbReference>
<reference evidence="2" key="1">
    <citation type="submission" date="2020-02" db="EMBL/GenBank/DDBJ databases">
        <authorList>
            <person name="Meier V. D."/>
        </authorList>
    </citation>
    <scope>NUCLEOTIDE SEQUENCE</scope>
    <source>
        <strain evidence="2">AVDCRST_MAG37</strain>
    </source>
</reference>
<accession>A0A6J4Q5C4</accession>